<organism evidence="2">
    <name type="scientific">Limosilactobacillus reuteri</name>
    <name type="common">Lactobacillus reuteri</name>
    <dbReference type="NCBI Taxonomy" id="1598"/>
    <lineage>
        <taxon>Bacteria</taxon>
        <taxon>Bacillati</taxon>
        <taxon>Bacillota</taxon>
        <taxon>Bacilli</taxon>
        <taxon>Lactobacillales</taxon>
        <taxon>Lactobacillaceae</taxon>
        <taxon>Limosilactobacillus</taxon>
    </lineage>
</organism>
<feature type="transmembrane region" description="Helical" evidence="1">
    <location>
        <begin position="6"/>
        <end position="24"/>
    </location>
</feature>
<keyword evidence="1" id="KW-0812">Transmembrane</keyword>
<dbReference type="EMBL" id="DQ233705">
    <property type="protein sequence ID" value="ABD13937.1"/>
    <property type="molecule type" value="Genomic_DNA"/>
</dbReference>
<name>Q2F7L8_LIMRT</name>
<keyword evidence="1" id="KW-0472">Membrane</keyword>
<feature type="non-terminal residue" evidence="2">
    <location>
        <position position="48"/>
    </location>
</feature>
<keyword evidence="1" id="KW-1133">Transmembrane helix</keyword>
<evidence type="ECO:0000313" key="2">
    <source>
        <dbReference type="EMBL" id="ABD13937.1"/>
    </source>
</evidence>
<proteinExistence type="predicted"/>
<protein>
    <submittedName>
        <fullName evidence="2">Uncharacterized protein</fullName>
    </submittedName>
</protein>
<dbReference type="AlphaFoldDB" id="Q2F7L8"/>
<sequence>MSTPMLPCFFAVVLSIIIISPYFLKLSLISIALRIFIKLVLSVGFKWA</sequence>
<accession>Q2F7L8</accession>
<reference evidence="2" key="1">
    <citation type="submission" date="2005-10" db="EMBL/GenBank/DDBJ databases">
        <title>The draft genome sequence of Lactobacillus reuteri ATCC 55730.</title>
        <authorList>
            <person name="Roos S."/>
            <person name="Wall T."/>
            <person name="Bath K."/>
            <person name="Jonsson H."/>
        </authorList>
    </citation>
    <scope>NUCLEOTIDE SEQUENCE</scope>
    <source>
        <strain evidence="2">ATCC 55730</strain>
    </source>
</reference>
<evidence type="ECO:0000256" key="1">
    <source>
        <dbReference type="SAM" id="Phobius"/>
    </source>
</evidence>
<gene>
    <name evidence="2" type="ORF">lr2120</name>
</gene>